<evidence type="ECO:0000256" key="9">
    <source>
        <dbReference type="SAM" id="MobiDB-lite"/>
    </source>
</evidence>
<evidence type="ECO:0000313" key="11">
    <source>
        <dbReference type="Proteomes" id="UP001209878"/>
    </source>
</evidence>
<feature type="region of interest" description="Disordered" evidence="9">
    <location>
        <begin position="100"/>
        <end position="123"/>
    </location>
</feature>
<accession>A0AAD9UJ48</accession>
<keyword evidence="11" id="KW-1185">Reference proteome</keyword>
<dbReference type="Proteomes" id="UP001209878">
    <property type="component" value="Unassembled WGS sequence"/>
</dbReference>
<dbReference type="GO" id="GO:0003735">
    <property type="term" value="F:structural constituent of ribosome"/>
    <property type="evidence" value="ECO:0007669"/>
    <property type="project" value="InterPro"/>
</dbReference>
<dbReference type="PANTHER" id="PTHR34090:SF1">
    <property type="entry name" value="LARGE RIBOSOMAL SUBUNIT PROTEIN ML52"/>
    <property type="match status" value="1"/>
</dbReference>
<dbReference type="GO" id="GO:0005762">
    <property type="term" value="C:mitochondrial large ribosomal subunit"/>
    <property type="evidence" value="ECO:0007669"/>
    <property type="project" value="InterPro"/>
</dbReference>
<dbReference type="Pfam" id="PF18699">
    <property type="entry name" value="MRPL52"/>
    <property type="match status" value="1"/>
</dbReference>
<dbReference type="InterPro" id="IPR034596">
    <property type="entry name" value="Ribosomal_mL52"/>
</dbReference>
<sequence>MIYIKQIVTLAWEVGCRCSWRTFTTSRAAFAGGKWRLEQGASATGNEYGPLVDIPDWSYADGRPAPLGKGEIARRERRRDSAKRVVELIGEMKFAKKNYARKQKMQEEERNRLISRKLKPRMS</sequence>
<evidence type="ECO:0000256" key="6">
    <source>
        <dbReference type="ARBA" id="ARBA00023274"/>
    </source>
</evidence>
<keyword evidence="3" id="KW-0809">Transit peptide</keyword>
<dbReference type="AlphaFoldDB" id="A0AAD9UJ48"/>
<dbReference type="GO" id="GO:0032543">
    <property type="term" value="P:mitochondrial translation"/>
    <property type="evidence" value="ECO:0007669"/>
    <property type="project" value="InterPro"/>
</dbReference>
<proteinExistence type="inferred from homology"/>
<comment type="subcellular location">
    <subcellularLocation>
        <location evidence="1">Mitochondrion</location>
    </subcellularLocation>
</comment>
<evidence type="ECO:0000256" key="2">
    <source>
        <dbReference type="ARBA" id="ARBA00007232"/>
    </source>
</evidence>
<organism evidence="10 11">
    <name type="scientific">Ridgeia piscesae</name>
    <name type="common">Tubeworm</name>
    <dbReference type="NCBI Taxonomy" id="27915"/>
    <lineage>
        <taxon>Eukaryota</taxon>
        <taxon>Metazoa</taxon>
        <taxon>Spiralia</taxon>
        <taxon>Lophotrochozoa</taxon>
        <taxon>Annelida</taxon>
        <taxon>Polychaeta</taxon>
        <taxon>Sedentaria</taxon>
        <taxon>Canalipalpata</taxon>
        <taxon>Sabellida</taxon>
        <taxon>Siboglinidae</taxon>
        <taxon>Ridgeia</taxon>
    </lineage>
</organism>
<feature type="compositionally biased region" description="Basic residues" evidence="9">
    <location>
        <begin position="113"/>
        <end position="123"/>
    </location>
</feature>
<evidence type="ECO:0000256" key="5">
    <source>
        <dbReference type="ARBA" id="ARBA00023128"/>
    </source>
</evidence>
<evidence type="ECO:0000256" key="1">
    <source>
        <dbReference type="ARBA" id="ARBA00004173"/>
    </source>
</evidence>
<keyword evidence="5" id="KW-0496">Mitochondrion</keyword>
<reference evidence="10" key="1">
    <citation type="journal article" date="2023" name="Mol. Biol. Evol.">
        <title>Third-Generation Sequencing Reveals the Adaptive Role of the Epigenome in Three Deep-Sea Polychaetes.</title>
        <authorList>
            <person name="Perez M."/>
            <person name="Aroh O."/>
            <person name="Sun Y."/>
            <person name="Lan Y."/>
            <person name="Juniper S.K."/>
            <person name="Young C.R."/>
            <person name="Angers B."/>
            <person name="Qian P.Y."/>
        </authorList>
    </citation>
    <scope>NUCLEOTIDE SEQUENCE</scope>
    <source>
        <strain evidence="10">R07B-5</strain>
    </source>
</reference>
<evidence type="ECO:0000256" key="4">
    <source>
        <dbReference type="ARBA" id="ARBA00022980"/>
    </source>
</evidence>
<name>A0AAD9UJ48_RIDPI</name>
<protein>
    <recommendedName>
        <fullName evidence="7">Large ribosomal subunit protein mL52</fullName>
    </recommendedName>
    <alternativeName>
        <fullName evidence="8">39S ribosomal protein L52, mitochondrial</fullName>
    </alternativeName>
</protein>
<keyword evidence="6" id="KW-0687">Ribonucleoprotein</keyword>
<dbReference type="PANTHER" id="PTHR34090">
    <property type="entry name" value="39S RIBOSOMAL PROTEIN L52, MITOCHONDRIAL"/>
    <property type="match status" value="1"/>
</dbReference>
<evidence type="ECO:0000256" key="7">
    <source>
        <dbReference type="ARBA" id="ARBA00035181"/>
    </source>
</evidence>
<evidence type="ECO:0000256" key="8">
    <source>
        <dbReference type="ARBA" id="ARBA00035425"/>
    </source>
</evidence>
<comment type="caution">
    <text evidence="10">The sequence shown here is derived from an EMBL/GenBank/DDBJ whole genome shotgun (WGS) entry which is preliminary data.</text>
</comment>
<dbReference type="EMBL" id="JAODUO010000053">
    <property type="protein sequence ID" value="KAK2191453.1"/>
    <property type="molecule type" value="Genomic_DNA"/>
</dbReference>
<gene>
    <name evidence="10" type="ORF">NP493_53g16032</name>
</gene>
<keyword evidence="4" id="KW-0689">Ribosomal protein</keyword>
<evidence type="ECO:0000313" key="10">
    <source>
        <dbReference type="EMBL" id="KAK2191453.1"/>
    </source>
</evidence>
<evidence type="ECO:0000256" key="3">
    <source>
        <dbReference type="ARBA" id="ARBA00022946"/>
    </source>
</evidence>
<comment type="similarity">
    <text evidence="2">Belongs to the mitochondrion-specific ribosomal protein mL52 family.</text>
</comment>